<feature type="compositionally biased region" description="Basic and acidic residues" evidence="1">
    <location>
        <begin position="89"/>
        <end position="103"/>
    </location>
</feature>
<evidence type="ECO:0000313" key="2">
    <source>
        <dbReference type="EMBL" id="BAD69444.1"/>
    </source>
</evidence>
<evidence type="ECO:0000313" key="3">
    <source>
        <dbReference type="EMBL" id="BAD69445.1"/>
    </source>
</evidence>
<name>Q5VM80_ORYSJ</name>
<protein>
    <submittedName>
        <fullName evidence="2">Uncharacterized protein OSJNBb0035K09.2</fullName>
    </submittedName>
    <submittedName>
        <fullName evidence="3">Uncharacterized protein OSJNBb0035K09.4</fullName>
    </submittedName>
</protein>
<gene>
    <name evidence="3" type="primary">OSJNBb0035K09.4</name>
    <name evidence="2" type="synonym">OSJNBb0035K09.2</name>
</gene>
<dbReference type="EMBL" id="AP007273">
    <property type="protein sequence ID" value="BAD69445.1"/>
    <property type="molecule type" value="Genomic_DNA"/>
</dbReference>
<feature type="region of interest" description="Disordered" evidence="1">
    <location>
        <begin position="1"/>
        <end position="103"/>
    </location>
</feature>
<accession>Q5VM80</accession>
<organism evidence="3">
    <name type="scientific">Oryza sativa subsp. japonica</name>
    <name type="common">Rice</name>
    <dbReference type="NCBI Taxonomy" id="39947"/>
    <lineage>
        <taxon>Eukaryota</taxon>
        <taxon>Viridiplantae</taxon>
        <taxon>Streptophyta</taxon>
        <taxon>Embryophyta</taxon>
        <taxon>Tracheophyta</taxon>
        <taxon>Spermatophyta</taxon>
        <taxon>Magnoliopsida</taxon>
        <taxon>Liliopsida</taxon>
        <taxon>Poales</taxon>
        <taxon>Poaceae</taxon>
        <taxon>BOP clade</taxon>
        <taxon>Oryzoideae</taxon>
        <taxon>Oryzeae</taxon>
        <taxon>Oryzinae</taxon>
        <taxon>Oryza</taxon>
        <taxon>Oryza sativa</taxon>
    </lineage>
</organism>
<reference evidence="3" key="1">
    <citation type="submission" date="2004-10" db="EMBL/GenBank/DDBJ databases">
        <title>Oryza sativa nipponbare(GA3) genomic DNA, chromosome 6, BAC clone:OSJNBb0035K09.</title>
        <authorList>
            <person name="Sasaki T."/>
            <person name="Matsumoto T."/>
            <person name="Fujisawa M."/>
        </authorList>
    </citation>
    <scope>NUCLEOTIDE SEQUENCE</scope>
</reference>
<feature type="compositionally biased region" description="Low complexity" evidence="1">
    <location>
        <begin position="1"/>
        <end position="14"/>
    </location>
</feature>
<sequence>MTSSTAATAWVATSPELESLCGGGDSVVGGGDSPVTGDGGEGAAELPLFHAHPTAARGDSGDGQNDGARRLFVGRRRRRLRRRGGGSTVDERAREMGQKKEEN</sequence>
<dbReference type="AlphaFoldDB" id="Q5VM80"/>
<feature type="compositionally biased region" description="Gly residues" evidence="1">
    <location>
        <begin position="21"/>
        <end position="42"/>
    </location>
</feature>
<evidence type="ECO:0000256" key="1">
    <source>
        <dbReference type="SAM" id="MobiDB-lite"/>
    </source>
</evidence>
<proteinExistence type="predicted"/>
<feature type="compositionally biased region" description="Basic residues" evidence="1">
    <location>
        <begin position="72"/>
        <end position="84"/>
    </location>
</feature>
<dbReference type="EMBL" id="AP007273">
    <property type="protein sequence ID" value="BAD69444.1"/>
    <property type="molecule type" value="Genomic_DNA"/>
</dbReference>